<organism evidence="2 3">
    <name type="scientific">Gracilibacillus oryzae</name>
    <dbReference type="NCBI Taxonomy" id="1672701"/>
    <lineage>
        <taxon>Bacteria</taxon>
        <taxon>Bacillati</taxon>
        <taxon>Bacillota</taxon>
        <taxon>Bacilli</taxon>
        <taxon>Bacillales</taxon>
        <taxon>Bacillaceae</taxon>
        <taxon>Gracilibacillus</taxon>
    </lineage>
</organism>
<name>A0A7C8KN93_9BACI</name>
<sequence length="160" mass="18302">MIIRYVITAFFIIFLPFLIWLTVDSNSVTETSSKNECSHTKDTIPESHKAFLLENDWHIKSTCRTSKEILNYYPERISMIQSGGLDLEAYNKKGKEATITTYRLKEKQQNGDKLSATIYEIDGKIIGGYGGLENWDPGIFRLDDKKRLMKEGKIAAAEQN</sequence>
<feature type="domain" description="DUF4830" evidence="1">
    <location>
        <begin position="71"/>
        <end position="129"/>
    </location>
</feature>
<evidence type="ECO:0000313" key="3">
    <source>
        <dbReference type="Proteomes" id="UP000480246"/>
    </source>
</evidence>
<keyword evidence="3" id="KW-1185">Reference proteome</keyword>
<dbReference type="OrthoDB" id="2609564at2"/>
<reference evidence="2 3" key="1">
    <citation type="submission" date="2019-10" db="EMBL/GenBank/DDBJ databases">
        <title>Gracilibacillus sp. nov. isolated from rice seeds.</title>
        <authorList>
            <person name="He S."/>
        </authorList>
    </citation>
    <scope>NUCLEOTIDE SEQUENCE [LARGE SCALE GENOMIC DNA]</scope>
    <source>
        <strain evidence="2 3">TD8</strain>
    </source>
</reference>
<accession>A0A7C8KN93</accession>
<evidence type="ECO:0000259" key="1">
    <source>
        <dbReference type="Pfam" id="PF16112"/>
    </source>
</evidence>
<dbReference type="EMBL" id="WEID01000092">
    <property type="protein sequence ID" value="KAB8127394.1"/>
    <property type="molecule type" value="Genomic_DNA"/>
</dbReference>
<dbReference type="AlphaFoldDB" id="A0A7C8KN93"/>
<dbReference type="Proteomes" id="UP000480246">
    <property type="component" value="Unassembled WGS sequence"/>
</dbReference>
<protein>
    <submittedName>
        <fullName evidence="2">DUF4830 domain-containing protein</fullName>
    </submittedName>
</protein>
<dbReference type="Pfam" id="PF16112">
    <property type="entry name" value="DUF4830"/>
    <property type="match status" value="1"/>
</dbReference>
<evidence type="ECO:0000313" key="2">
    <source>
        <dbReference type="EMBL" id="KAB8127394.1"/>
    </source>
</evidence>
<comment type="caution">
    <text evidence="2">The sequence shown here is derived from an EMBL/GenBank/DDBJ whole genome shotgun (WGS) entry which is preliminary data.</text>
</comment>
<proteinExistence type="predicted"/>
<dbReference type="InterPro" id="IPR032257">
    <property type="entry name" value="DUF4830"/>
</dbReference>
<gene>
    <name evidence="2" type="ORF">F9U64_17950</name>
</gene>